<comment type="caution">
    <text evidence="1">The sequence shown here is derived from an EMBL/GenBank/DDBJ whole genome shotgun (WGS) entry which is preliminary data.</text>
</comment>
<accession>A0A644TLS9</accession>
<evidence type="ECO:0008006" key="2">
    <source>
        <dbReference type="Google" id="ProtNLM"/>
    </source>
</evidence>
<dbReference type="PANTHER" id="PTHR39450:SF1">
    <property type="entry name" value="DUF1667 DOMAIN-CONTAINING PROTEIN"/>
    <property type="match status" value="1"/>
</dbReference>
<dbReference type="Gene3D" id="3.10.530.10">
    <property type="entry name" value="CPE0013-like"/>
    <property type="match status" value="1"/>
</dbReference>
<sequence>MEQVKRRLSCIVCPMSCQGEVTLENGSVTGITGFTCPRGEKYAREEVVAPKRTLTTTVRISGAQLPLLPVISKTALPKDKVVDCARFLSNIRVQAPVKEGDVVCADILGLGVDIVAARDLL</sequence>
<reference evidence="1" key="1">
    <citation type="submission" date="2019-08" db="EMBL/GenBank/DDBJ databases">
        <authorList>
            <person name="Kucharzyk K."/>
            <person name="Murdoch R.W."/>
            <person name="Higgins S."/>
            <person name="Loffler F."/>
        </authorList>
    </citation>
    <scope>NUCLEOTIDE SEQUENCE</scope>
</reference>
<dbReference type="InterPro" id="IPR012460">
    <property type="entry name" value="DUF1667"/>
</dbReference>
<dbReference type="AlphaFoldDB" id="A0A644TLS9"/>
<dbReference type="SUPFAM" id="SSF160148">
    <property type="entry name" value="CPE0013-like"/>
    <property type="match status" value="1"/>
</dbReference>
<dbReference type="PANTHER" id="PTHR39450">
    <property type="entry name" value="MOLYBDOPTERIN OXIDOREDUCTASE, 4FE-4S CLUSTER-BINDING SUBUNIT"/>
    <property type="match status" value="1"/>
</dbReference>
<proteinExistence type="predicted"/>
<dbReference type="Pfam" id="PF07892">
    <property type="entry name" value="DUF1667"/>
    <property type="match status" value="1"/>
</dbReference>
<organism evidence="1">
    <name type="scientific">bioreactor metagenome</name>
    <dbReference type="NCBI Taxonomy" id="1076179"/>
    <lineage>
        <taxon>unclassified sequences</taxon>
        <taxon>metagenomes</taxon>
        <taxon>ecological metagenomes</taxon>
    </lineage>
</organism>
<evidence type="ECO:0000313" key="1">
    <source>
        <dbReference type="EMBL" id="MPL67916.1"/>
    </source>
</evidence>
<dbReference type="EMBL" id="VSSQ01000039">
    <property type="protein sequence ID" value="MPL67916.1"/>
    <property type="molecule type" value="Genomic_DNA"/>
</dbReference>
<gene>
    <name evidence="1" type="ORF">SDC9_13619</name>
</gene>
<name>A0A644TLS9_9ZZZZ</name>
<protein>
    <recommendedName>
        <fullName evidence="2">4Fe-4S Mo/W bis-MGD-type domain-containing protein</fullName>
    </recommendedName>
</protein>
<dbReference type="InterPro" id="IPR036593">
    <property type="entry name" value="CPE0013-like_sf"/>
</dbReference>